<dbReference type="InterPro" id="IPR001005">
    <property type="entry name" value="SANT/Myb"/>
</dbReference>
<dbReference type="PANTHER" id="PTHR46621">
    <property type="entry name" value="SNRNA-ACTIVATING PROTEIN COMPLEX SUBUNIT 4"/>
    <property type="match status" value="1"/>
</dbReference>
<dbReference type="GO" id="GO:0042795">
    <property type="term" value="P:snRNA transcription by RNA polymerase II"/>
    <property type="evidence" value="ECO:0007669"/>
    <property type="project" value="TreeGrafter"/>
</dbReference>
<dbReference type="InterPro" id="IPR009057">
    <property type="entry name" value="Homeodomain-like_sf"/>
</dbReference>
<keyword evidence="2" id="KW-0238">DNA-binding</keyword>
<gene>
    <name evidence="9" type="ORF">TrVE_jg12337</name>
</gene>
<feature type="compositionally biased region" description="Low complexity" evidence="6">
    <location>
        <begin position="181"/>
        <end position="197"/>
    </location>
</feature>
<evidence type="ECO:0000259" key="8">
    <source>
        <dbReference type="PROSITE" id="PS51294"/>
    </source>
</evidence>
<evidence type="ECO:0000256" key="5">
    <source>
        <dbReference type="SAM" id="Coils"/>
    </source>
</evidence>
<keyword evidence="5" id="KW-0175">Coiled coil</keyword>
<protein>
    <submittedName>
        <fullName evidence="9">Uncharacterized protein</fullName>
    </submittedName>
</protein>
<dbReference type="PROSITE" id="PS50090">
    <property type="entry name" value="MYB_LIKE"/>
    <property type="match status" value="1"/>
</dbReference>
<feature type="domain" description="Myb-like" evidence="7">
    <location>
        <begin position="59"/>
        <end position="105"/>
    </location>
</feature>
<comment type="caution">
    <text evidence="9">The sequence shown here is derived from an EMBL/GenBank/DDBJ whole genome shotgun (WGS) entry which is preliminary data.</text>
</comment>
<dbReference type="GO" id="GO:0042796">
    <property type="term" value="P:snRNA transcription by RNA polymerase III"/>
    <property type="evidence" value="ECO:0007669"/>
    <property type="project" value="TreeGrafter"/>
</dbReference>
<dbReference type="GO" id="GO:0019185">
    <property type="term" value="C:snRNA-activating protein complex"/>
    <property type="evidence" value="ECO:0007669"/>
    <property type="project" value="TreeGrafter"/>
</dbReference>
<dbReference type="PANTHER" id="PTHR46621:SF1">
    <property type="entry name" value="SNRNA-ACTIVATING PROTEIN COMPLEX SUBUNIT 4"/>
    <property type="match status" value="1"/>
</dbReference>
<accession>A0A9W7BCQ3</accession>
<feature type="domain" description="HTH myb-type" evidence="8">
    <location>
        <begin position="59"/>
        <end position="109"/>
    </location>
</feature>
<feature type="compositionally biased region" description="Low complexity" evidence="6">
    <location>
        <begin position="371"/>
        <end position="388"/>
    </location>
</feature>
<feature type="compositionally biased region" description="Polar residues" evidence="6">
    <location>
        <begin position="1"/>
        <end position="10"/>
    </location>
</feature>
<evidence type="ECO:0000313" key="9">
    <source>
        <dbReference type="EMBL" id="GMH86176.1"/>
    </source>
</evidence>
<dbReference type="Gene3D" id="1.10.10.60">
    <property type="entry name" value="Homeodomain-like"/>
    <property type="match status" value="1"/>
</dbReference>
<dbReference type="Pfam" id="PF00249">
    <property type="entry name" value="Myb_DNA-binding"/>
    <property type="match status" value="1"/>
</dbReference>
<dbReference type="SUPFAM" id="SSF46689">
    <property type="entry name" value="Homeodomain-like"/>
    <property type="match status" value="1"/>
</dbReference>
<dbReference type="GO" id="GO:0001006">
    <property type="term" value="F:RNA polymerase III type 3 promoter sequence-specific DNA binding"/>
    <property type="evidence" value="ECO:0007669"/>
    <property type="project" value="TreeGrafter"/>
</dbReference>
<feature type="region of interest" description="Disordered" evidence="6">
    <location>
        <begin position="1"/>
        <end position="67"/>
    </location>
</feature>
<evidence type="ECO:0000259" key="7">
    <source>
        <dbReference type="PROSITE" id="PS50090"/>
    </source>
</evidence>
<feature type="compositionally biased region" description="Basic and acidic residues" evidence="6">
    <location>
        <begin position="11"/>
        <end position="48"/>
    </location>
</feature>
<dbReference type="SMART" id="SM00717">
    <property type="entry name" value="SANT"/>
    <property type="match status" value="1"/>
</dbReference>
<dbReference type="AlphaFoldDB" id="A0A9W7BCQ3"/>
<feature type="region of interest" description="Disordered" evidence="6">
    <location>
        <begin position="365"/>
        <end position="391"/>
    </location>
</feature>
<evidence type="ECO:0000256" key="1">
    <source>
        <dbReference type="ARBA" id="ARBA00023015"/>
    </source>
</evidence>
<dbReference type="InterPro" id="IPR051575">
    <property type="entry name" value="Myb-like_DNA-bd"/>
</dbReference>
<feature type="region of interest" description="Disordered" evidence="6">
    <location>
        <begin position="181"/>
        <end position="206"/>
    </location>
</feature>
<evidence type="ECO:0000256" key="2">
    <source>
        <dbReference type="ARBA" id="ARBA00023125"/>
    </source>
</evidence>
<keyword evidence="3" id="KW-0804">Transcription</keyword>
<dbReference type="EMBL" id="BRXX01000057">
    <property type="protein sequence ID" value="GMH86176.1"/>
    <property type="molecule type" value="Genomic_DNA"/>
</dbReference>
<dbReference type="InterPro" id="IPR017930">
    <property type="entry name" value="Myb_dom"/>
</dbReference>
<reference evidence="10" key="1">
    <citation type="journal article" date="2023" name="Commun. Biol.">
        <title>Genome analysis of Parmales, the sister group of diatoms, reveals the evolutionary specialization of diatoms from phago-mixotrophs to photoautotrophs.</title>
        <authorList>
            <person name="Ban H."/>
            <person name="Sato S."/>
            <person name="Yoshikawa S."/>
            <person name="Yamada K."/>
            <person name="Nakamura Y."/>
            <person name="Ichinomiya M."/>
            <person name="Sato N."/>
            <person name="Blanc-Mathieu R."/>
            <person name="Endo H."/>
            <person name="Kuwata A."/>
            <person name="Ogata H."/>
        </authorList>
    </citation>
    <scope>NUCLEOTIDE SEQUENCE [LARGE SCALE GENOMIC DNA]</scope>
    <source>
        <strain evidence="10">NIES 3699</strain>
    </source>
</reference>
<organism evidence="9 10">
    <name type="scientific">Triparma verrucosa</name>
    <dbReference type="NCBI Taxonomy" id="1606542"/>
    <lineage>
        <taxon>Eukaryota</taxon>
        <taxon>Sar</taxon>
        <taxon>Stramenopiles</taxon>
        <taxon>Ochrophyta</taxon>
        <taxon>Bolidophyceae</taxon>
        <taxon>Parmales</taxon>
        <taxon>Triparmaceae</taxon>
        <taxon>Triparma</taxon>
    </lineage>
</organism>
<keyword evidence="4" id="KW-0539">Nucleus</keyword>
<evidence type="ECO:0000256" key="4">
    <source>
        <dbReference type="ARBA" id="ARBA00023242"/>
    </source>
</evidence>
<keyword evidence="10" id="KW-1185">Reference proteome</keyword>
<dbReference type="CDD" id="cd00167">
    <property type="entry name" value="SANT"/>
    <property type="match status" value="1"/>
</dbReference>
<feature type="coiled-coil region" evidence="5">
    <location>
        <begin position="206"/>
        <end position="240"/>
    </location>
</feature>
<name>A0A9W7BCQ3_9STRA</name>
<evidence type="ECO:0000256" key="6">
    <source>
        <dbReference type="SAM" id="MobiDB-lite"/>
    </source>
</evidence>
<dbReference type="Proteomes" id="UP001165160">
    <property type="component" value="Unassembled WGS sequence"/>
</dbReference>
<evidence type="ECO:0000313" key="10">
    <source>
        <dbReference type="Proteomes" id="UP001165160"/>
    </source>
</evidence>
<proteinExistence type="predicted"/>
<dbReference type="PROSITE" id="PS51294">
    <property type="entry name" value="HTH_MYB"/>
    <property type="match status" value="1"/>
</dbReference>
<dbReference type="GO" id="GO:0000978">
    <property type="term" value="F:RNA polymerase II cis-regulatory region sequence-specific DNA binding"/>
    <property type="evidence" value="ECO:0007669"/>
    <property type="project" value="TreeGrafter"/>
</dbReference>
<evidence type="ECO:0000256" key="3">
    <source>
        <dbReference type="ARBA" id="ARBA00023163"/>
    </source>
</evidence>
<sequence length="418" mass="46966">MLPYLNTSQAKETEAKWDTITSARERLSPRQDSGEKAGGERTAREQQAKPHPPGGSSGRRPWTSEEDAALLSAVSNFGERKWKQIAENVSTRDHYQCLQRWKNVVEPNLRKQQDELGIVSGALPQRGGHARGMEASVEEAQALARSAYEQQYKAQHLRKLADKVSQGKEIDIYELNKVTGSSTASSLPTLSPPAAGSGSEATGTTHTEMENMREIHARQREELRRQHAMQYEELQRLRMMEEQLQQEQMASQQSILMQQQHAQHLLVQNQQTIQQQQQQQQRLMGHQGYNQGSHGTPSPFLDPIQRKQWQDQEEEKEAALAEAELIRMTQDEDGIIDPLMEHKGMITDVQDLDTEMSLCSISVSREESMAGSRTGSRGSSQGGSSDTSFFIGKDENGGDCILNIPISVWDAFLDQKEK</sequence>
<keyword evidence="1" id="KW-0805">Transcription regulation</keyword>